<comment type="caution">
    <text evidence="9">The sequence shown here is derived from an EMBL/GenBank/DDBJ whole genome shotgun (WGS) entry which is preliminary data.</text>
</comment>
<protein>
    <recommendedName>
        <fullName evidence="6">Fucosyltransferase</fullName>
        <ecNumber evidence="6">2.4.1.-</ecNumber>
    </recommendedName>
</protein>
<evidence type="ECO:0000256" key="7">
    <source>
        <dbReference type="SAM" id="MobiDB-lite"/>
    </source>
</evidence>
<keyword evidence="3 6" id="KW-0808">Transferase</keyword>
<dbReference type="EMBL" id="LVLJ01001498">
    <property type="protein sequence ID" value="OAE29218.1"/>
    <property type="molecule type" value="Genomic_DNA"/>
</dbReference>
<evidence type="ECO:0000256" key="3">
    <source>
        <dbReference type="ARBA" id="ARBA00022679"/>
    </source>
</evidence>
<evidence type="ECO:0000313" key="10">
    <source>
        <dbReference type="Proteomes" id="UP000077202"/>
    </source>
</evidence>
<evidence type="ECO:0000256" key="1">
    <source>
        <dbReference type="ARBA" id="ARBA00010481"/>
    </source>
</evidence>
<gene>
    <name evidence="9" type="ORF">AXG93_969s1000</name>
</gene>
<feature type="compositionally biased region" description="Basic and acidic residues" evidence="7">
    <location>
        <begin position="102"/>
        <end position="111"/>
    </location>
</feature>
<dbReference type="AlphaFoldDB" id="A0A176W7Y9"/>
<keyword evidence="6" id="KW-0333">Golgi apparatus</keyword>
<dbReference type="GO" id="GO:0009969">
    <property type="term" value="P:xyloglucan biosynthetic process"/>
    <property type="evidence" value="ECO:0007669"/>
    <property type="project" value="TreeGrafter"/>
</dbReference>
<evidence type="ECO:0000313" key="9">
    <source>
        <dbReference type="EMBL" id="OAE29218.1"/>
    </source>
</evidence>
<keyword evidence="2 6" id="KW-0328">Glycosyltransferase</keyword>
<dbReference type="PANTHER" id="PTHR31889">
    <property type="entry name" value="FUCOSYLTRANSFERASE 2-RELATED"/>
    <property type="match status" value="1"/>
</dbReference>
<dbReference type="Gene3D" id="3.40.50.11340">
    <property type="match status" value="1"/>
</dbReference>
<feature type="region of interest" description="Disordered" evidence="7">
    <location>
        <begin position="88"/>
        <end position="111"/>
    </location>
</feature>
<feature type="chain" id="PRO_5008052382" description="Fucosyltransferase" evidence="8">
    <location>
        <begin position="23"/>
        <end position="571"/>
    </location>
</feature>
<reference evidence="9" key="1">
    <citation type="submission" date="2016-03" db="EMBL/GenBank/DDBJ databases">
        <title>Mechanisms controlling the formation of the plant cell surface in tip-growing cells are functionally conserved among land plants.</title>
        <authorList>
            <person name="Honkanen S."/>
            <person name="Jones V.A."/>
            <person name="Morieri G."/>
            <person name="Champion C."/>
            <person name="Hetherington A.J."/>
            <person name="Kelly S."/>
            <person name="Saint-Marcoux D."/>
            <person name="Proust H."/>
            <person name="Prescott H."/>
            <person name="Dolan L."/>
        </authorList>
    </citation>
    <scope>NUCLEOTIDE SEQUENCE [LARGE SCALE GENOMIC DNA]</scope>
    <source>
        <tissue evidence="9">Whole gametophyte</tissue>
    </source>
</reference>
<dbReference type="InterPro" id="IPR004938">
    <property type="entry name" value="XG_FTase"/>
</dbReference>
<comment type="function">
    <text evidence="6">May be involved in cell wall biosynthesis.</text>
</comment>
<dbReference type="GO" id="GO:0071555">
    <property type="term" value="P:cell wall organization"/>
    <property type="evidence" value="ECO:0007669"/>
    <property type="project" value="UniProtKB-UniRule"/>
</dbReference>
<feature type="signal peptide" evidence="8">
    <location>
        <begin position="1"/>
        <end position="22"/>
    </location>
</feature>
<dbReference type="GO" id="GO:0032580">
    <property type="term" value="C:Golgi cisterna membrane"/>
    <property type="evidence" value="ECO:0007669"/>
    <property type="project" value="UniProtKB-SubCell"/>
</dbReference>
<comment type="similarity">
    <text evidence="1 6">Belongs to the glycosyltransferase 37 family.</text>
</comment>
<evidence type="ECO:0000256" key="6">
    <source>
        <dbReference type="RuleBase" id="RU367004"/>
    </source>
</evidence>
<feature type="compositionally biased region" description="Basic residues" evidence="7">
    <location>
        <begin position="91"/>
        <end position="101"/>
    </location>
</feature>
<dbReference type="PANTHER" id="PTHR31889:SF2">
    <property type="entry name" value="FUCOSYLTRANSFERASE 3"/>
    <property type="match status" value="1"/>
</dbReference>
<evidence type="ECO:0000256" key="5">
    <source>
        <dbReference type="ARBA" id="ARBA00023316"/>
    </source>
</evidence>
<dbReference type="GO" id="GO:0008107">
    <property type="term" value="F:galactoside 2-alpha-L-fucosyltransferase activity"/>
    <property type="evidence" value="ECO:0007669"/>
    <property type="project" value="InterPro"/>
</dbReference>
<dbReference type="EC" id="2.4.1.-" evidence="6"/>
<sequence length="571" mass="64520">MQLASVFLFALAALSLYSSVFSLACYDDPSSASFPVSLRKFRMSDEQLLFLRTDQSKSDGSSEEEDEGVDPTLRSLLAEPSEFQSDACASRAHHRRRHRQSRHEPQPSRELVQKLRSYEIQHRRCAGRAMDEFLRPDADFARRGNTSEARNGSRDECRYVVWIAYSGMGNRLMTLVSTFLYALLTNRTLLVDGSTDMSELFCEPIPRSSWLLPTEITRDWTRPLNECSPRRFGHKFSVSDHASPTATAEFSYVHLTHTSDDKDQVFFCDRGQDQLDSKPWLFLRSNAYFVPGLLFVSQFLAELDLLFRDKEAVFHLLGRYLLHPSDAVWGWITRFRKAYLADHDRQVGIQVRTFGDTPPPTVAEQIHRCVRNHHLLPRVTTTTTKKNFSGPDLARMSRNLEPATISVLVTSGQQYYYENLRDRFLSGPSEGGESVSVHRLSLEASQKTDASGHDSRAWAEIYLLSLSDVLVTSGWSTVGYCAQALAGIKPWILLDSVDGRPADPPILTESTGSLIGTSRSSLVYLSGRKEGWESWRSGASLEPKSSVSCLAFIGEEPFLSIDDREQLLRNF</sequence>
<accession>A0A176W7Y9</accession>
<keyword evidence="4" id="KW-0325">Glycoprotein</keyword>
<name>A0A176W7Y9_MARPO</name>
<evidence type="ECO:0000256" key="4">
    <source>
        <dbReference type="ARBA" id="ARBA00023180"/>
    </source>
</evidence>
<keyword evidence="10" id="KW-1185">Reference proteome</keyword>
<comment type="subcellular location">
    <subcellularLocation>
        <location evidence="6">Golgi apparatus</location>
        <location evidence="6">Golgi stack membrane</location>
        <topology evidence="6">Single-pass type II membrane protein</topology>
    </subcellularLocation>
</comment>
<dbReference type="Pfam" id="PF03254">
    <property type="entry name" value="XG_FTase"/>
    <property type="match status" value="1"/>
</dbReference>
<dbReference type="Proteomes" id="UP000077202">
    <property type="component" value="Unassembled WGS sequence"/>
</dbReference>
<keyword evidence="8" id="KW-0732">Signal</keyword>
<evidence type="ECO:0000256" key="8">
    <source>
        <dbReference type="SAM" id="SignalP"/>
    </source>
</evidence>
<organism evidence="9 10">
    <name type="scientific">Marchantia polymorpha subsp. ruderalis</name>
    <dbReference type="NCBI Taxonomy" id="1480154"/>
    <lineage>
        <taxon>Eukaryota</taxon>
        <taxon>Viridiplantae</taxon>
        <taxon>Streptophyta</taxon>
        <taxon>Embryophyta</taxon>
        <taxon>Marchantiophyta</taxon>
        <taxon>Marchantiopsida</taxon>
        <taxon>Marchantiidae</taxon>
        <taxon>Marchantiales</taxon>
        <taxon>Marchantiaceae</taxon>
        <taxon>Marchantia</taxon>
    </lineage>
</organism>
<dbReference type="GO" id="GO:0042546">
    <property type="term" value="P:cell wall biogenesis"/>
    <property type="evidence" value="ECO:0007669"/>
    <property type="project" value="InterPro"/>
</dbReference>
<dbReference type="FunFam" id="3.40.50.11340:FF:000005">
    <property type="entry name" value="Galactoside 2-alpha-L-fucosyltransferase"/>
    <property type="match status" value="1"/>
</dbReference>
<evidence type="ECO:0000256" key="2">
    <source>
        <dbReference type="ARBA" id="ARBA00022676"/>
    </source>
</evidence>
<keyword evidence="5 6" id="KW-0961">Cell wall biogenesis/degradation</keyword>
<proteinExistence type="inferred from homology"/>